<dbReference type="EMBL" id="CP034279">
    <property type="protein sequence ID" value="QGV78282.1"/>
    <property type="molecule type" value="Genomic_DNA"/>
</dbReference>
<feature type="signal peptide" evidence="2">
    <location>
        <begin position="1"/>
        <end position="25"/>
    </location>
</feature>
<dbReference type="InterPro" id="IPR035940">
    <property type="entry name" value="CAP_sf"/>
</dbReference>
<evidence type="ECO:0000256" key="1">
    <source>
        <dbReference type="SAM" id="MobiDB-lite"/>
    </source>
</evidence>
<reference evidence="4 5" key="1">
    <citation type="submission" date="2018-12" db="EMBL/GenBank/DDBJ databases">
        <title>Complete genome sequence of Streptomyces ficellus NRRL8067, the producer of ficellomycin, feldamycin and nojirimycin.</title>
        <authorList>
            <person name="Zhang H."/>
            <person name="Yue R."/>
            <person name="Liu Y."/>
            <person name="Li M."/>
            <person name="Mu H."/>
            <person name="Zhang J."/>
        </authorList>
    </citation>
    <scope>NUCLEOTIDE SEQUENCE [LARGE SCALE GENOMIC DNA]</scope>
    <source>
        <strain evidence="4 5">NRRL 8067</strain>
    </source>
</reference>
<proteinExistence type="predicted"/>
<keyword evidence="2" id="KW-0732">Signal</keyword>
<evidence type="ECO:0000313" key="4">
    <source>
        <dbReference type="EMBL" id="QGV78282.1"/>
    </source>
</evidence>
<dbReference type="CDD" id="cd05379">
    <property type="entry name" value="CAP_bacterial"/>
    <property type="match status" value="1"/>
</dbReference>
<keyword evidence="5" id="KW-1185">Reference proteome</keyword>
<dbReference type="OrthoDB" id="68195at2"/>
<dbReference type="SUPFAM" id="SSF55797">
    <property type="entry name" value="PR-1-like"/>
    <property type="match status" value="1"/>
</dbReference>
<evidence type="ECO:0000256" key="2">
    <source>
        <dbReference type="SAM" id="SignalP"/>
    </source>
</evidence>
<feature type="compositionally biased region" description="Polar residues" evidence="1">
    <location>
        <begin position="65"/>
        <end position="79"/>
    </location>
</feature>
<dbReference type="PANTHER" id="PTHR31157:SF1">
    <property type="entry name" value="SCP DOMAIN-CONTAINING PROTEIN"/>
    <property type="match status" value="1"/>
</dbReference>
<dbReference type="Proteomes" id="UP000422572">
    <property type="component" value="Chromosome"/>
</dbReference>
<protein>
    <submittedName>
        <fullName evidence="4">CAP domain-containing protein</fullName>
    </submittedName>
</protein>
<dbReference type="PANTHER" id="PTHR31157">
    <property type="entry name" value="SCP DOMAIN-CONTAINING PROTEIN"/>
    <property type="match status" value="1"/>
</dbReference>
<feature type="region of interest" description="Disordered" evidence="1">
    <location>
        <begin position="46"/>
        <end position="170"/>
    </location>
</feature>
<dbReference type="Pfam" id="PF00188">
    <property type="entry name" value="CAP"/>
    <property type="match status" value="1"/>
</dbReference>
<dbReference type="AlphaFoldDB" id="A0A6I6FDZ0"/>
<evidence type="ECO:0000313" key="5">
    <source>
        <dbReference type="Proteomes" id="UP000422572"/>
    </source>
</evidence>
<dbReference type="InterPro" id="IPR014044">
    <property type="entry name" value="CAP_dom"/>
</dbReference>
<dbReference type="KEGG" id="sfic:EIZ62_08505"/>
<organism evidence="4 5">
    <name type="scientific">Streptomyces ficellus</name>
    <dbReference type="NCBI Taxonomy" id="1977088"/>
    <lineage>
        <taxon>Bacteria</taxon>
        <taxon>Bacillati</taxon>
        <taxon>Actinomycetota</taxon>
        <taxon>Actinomycetes</taxon>
        <taxon>Kitasatosporales</taxon>
        <taxon>Streptomycetaceae</taxon>
        <taxon>Streptomyces</taxon>
    </lineage>
</organism>
<dbReference type="Gene3D" id="3.40.33.10">
    <property type="entry name" value="CAP"/>
    <property type="match status" value="1"/>
</dbReference>
<gene>
    <name evidence="4" type="ORF">EIZ62_08505</name>
</gene>
<evidence type="ECO:0000259" key="3">
    <source>
        <dbReference type="Pfam" id="PF00188"/>
    </source>
</evidence>
<feature type="domain" description="SCP" evidence="3">
    <location>
        <begin position="177"/>
        <end position="291"/>
    </location>
</feature>
<accession>A0A6I6FDZ0</accession>
<name>A0A6I6FDZ0_9ACTN</name>
<feature type="compositionally biased region" description="Low complexity" evidence="1">
    <location>
        <begin position="100"/>
        <end position="164"/>
    </location>
</feature>
<dbReference type="RefSeq" id="WP_156692088.1">
    <property type="nucleotide sequence ID" value="NZ_CP034279.1"/>
</dbReference>
<sequence length="293" mass="29696">MGRHRKKRVTVPVRTGLLGASAAMAVGAVAVTSGLLPGGDTFTVGDSGSAERVHAGDLPELNAQGGASTTPERPSTPASRSAERSLAPSKAPAPSPSTPSAPSSSAPPKKTQPPKTKAPAAPAPQKTAAKSAAPSRTATPTPTPERTTAPPKAPVAPSSPAAPSDNSRETAAEAAVLTLVNAERAKVGCSPVQASRGLASLAGAYSRDMAERGFFSHTDPDGATPWDRAAKAGVQGLAAENIARGQADAAAVMESWMNSDGHRANILNCDYTRLGVGVHFAEGGPWWTQNFGF</sequence>
<feature type="chain" id="PRO_5039456804" evidence="2">
    <location>
        <begin position="26"/>
        <end position="293"/>
    </location>
</feature>